<dbReference type="RefSeq" id="WP_394399882.1">
    <property type="nucleotide sequence ID" value="NZ_JBIGHW010000010.1"/>
</dbReference>
<evidence type="ECO:0000313" key="3">
    <source>
        <dbReference type="Proteomes" id="UP001606301"/>
    </source>
</evidence>
<protein>
    <submittedName>
        <fullName evidence="2">Uncharacterized protein</fullName>
    </submittedName>
</protein>
<feature type="region of interest" description="Disordered" evidence="1">
    <location>
        <begin position="47"/>
        <end position="67"/>
    </location>
</feature>
<dbReference type="EMBL" id="JBIGHW010000010">
    <property type="protein sequence ID" value="MFG6442537.1"/>
    <property type="molecule type" value="Genomic_DNA"/>
</dbReference>
<organism evidence="2 3">
    <name type="scientific">Pelomonas margarita</name>
    <dbReference type="NCBI Taxonomy" id="3299031"/>
    <lineage>
        <taxon>Bacteria</taxon>
        <taxon>Pseudomonadati</taxon>
        <taxon>Pseudomonadota</taxon>
        <taxon>Betaproteobacteria</taxon>
        <taxon>Burkholderiales</taxon>
        <taxon>Sphaerotilaceae</taxon>
        <taxon>Roseateles</taxon>
    </lineage>
</organism>
<reference evidence="2 3" key="1">
    <citation type="submission" date="2024-08" db="EMBL/GenBank/DDBJ databases">
        <authorList>
            <person name="Lu H."/>
        </authorList>
    </citation>
    <scope>NUCLEOTIDE SEQUENCE [LARGE SCALE GENOMIC DNA]</scope>
    <source>
        <strain evidence="2 3">LKC17W</strain>
    </source>
</reference>
<comment type="caution">
    <text evidence="2">The sequence shown here is derived from an EMBL/GenBank/DDBJ whole genome shotgun (WGS) entry which is preliminary data.</text>
</comment>
<proteinExistence type="predicted"/>
<evidence type="ECO:0000313" key="2">
    <source>
        <dbReference type="EMBL" id="MFG6442537.1"/>
    </source>
</evidence>
<accession>A0ABW7FMK5</accession>
<gene>
    <name evidence="2" type="ORF">ACG0Z3_17765</name>
</gene>
<dbReference type="Proteomes" id="UP001606301">
    <property type="component" value="Unassembled WGS sequence"/>
</dbReference>
<sequence length="67" mass="7533">MKAENVTPQTRAKNEAAKVWTELEACAADDKPRLDRLTRAWTRLITTPHGLPDDHDTITTESATRCN</sequence>
<evidence type="ECO:0000256" key="1">
    <source>
        <dbReference type="SAM" id="MobiDB-lite"/>
    </source>
</evidence>
<name>A0ABW7FMK5_9BURK</name>
<keyword evidence="3" id="KW-1185">Reference proteome</keyword>